<dbReference type="RefSeq" id="WP_154470934.1">
    <property type="nucleotide sequence ID" value="NZ_DBEWUL010000024.1"/>
</dbReference>
<evidence type="ECO:0000313" key="4">
    <source>
        <dbReference type="Proteomes" id="UP000429958"/>
    </source>
</evidence>
<dbReference type="SUPFAM" id="SSF52266">
    <property type="entry name" value="SGNH hydrolase"/>
    <property type="match status" value="1"/>
</dbReference>
<dbReference type="EMBL" id="VUMD01000002">
    <property type="protein sequence ID" value="MSS35526.1"/>
    <property type="molecule type" value="Genomic_DNA"/>
</dbReference>
<feature type="domain" description="SGNH hydrolase-type esterase" evidence="2">
    <location>
        <begin position="140"/>
        <end position="300"/>
    </location>
</feature>
<feature type="compositionally biased region" description="Polar residues" evidence="1">
    <location>
        <begin position="96"/>
        <end position="122"/>
    </location>
</feature>
<dbReference type="Proteomes" id="UP000429958">
    <property type="component" value="Unassembled WGS sequence"/>
</dbReference>
<comment type="caution">
    <text evidence="3">The sequence shown here is derived from an EMBL/GenBank/DDBJ whole genome shotgun (WGS) entry which is preliminary data.</text>
</comment>
<dbReference type="AlphaFoldDB" id="A0A7X2NIS5"/>
<proteinExistence type="predicted"/>
<gene>
    <name evidence="3" type="ORF">FYJ39_02760</name>
</gene>
<feature type="region of interest" description="Disordered" evidence="1">
    <location>
        <begin position="66"/>
        <end position="123"/>
    </location>
</feature>
<dbReference type="InterPro" id="IPR013830">
    <property type="entry name" value="SGNH_hydro"/>
</dbReference>
<dbReference type="InterPro" id="IPR036514">
    <property type="entry name" value="SGNH_hydro_sf"/>
</dbReference>
<name>A0A7X2NIS5_9CLOT</name>
<reference evidence="3 4" key="1">
    <citation type="submission" date="2019-08" db="EMBL/GenBank/DDBJ databases">
        <title>In-depth cultivation of the pig gut microbiome towards novel bacterial diversity and tailored functional studies.</title>
        <authorList>
            <person name="Wylensek D."/>
            <person name="Hitch T.C.A."/>
            <person name="Clavel T."/>
        </authorList>
    </citation>
    <scope>NUCLEOTIDE SEQUENCE [LARGE SCALE GENOMIC DNA]</scope>
    <source>
        <strain evidence="3 4">WCA-389-WT-23D1</strain>
    </source>
</reference>
<dbReference type="Gene3D" id="3.40.50.1110">
    <property type="entry name" value="SGNH hydrolase"/>
    <property type="match status" value="1"/>
</dbReference>
<keyword evidence="4" id="KW-1185">Reference proteome</keyword>
<accession>A0A7X2NIS5</accession>
<evidence type="ECO:0000256" key="1">
    <source>
        <dbReference type="SAM" id="MobiDB-lite"/>
    </source>
</evidence>
<organism evidence="3 4">
    <name type="scientific">Clostridium porci</name>
    <dbReference type="NCBI Taxonomy" id="2605778"/>
    <lineage>
        <taxon>Bacteria</taxon>
        <taxon>Bacillati</taxon>
        <taxon>Bacillota</taxon>
        <taxon>Clostridia</taxon>
        <taxon>Eubacteriales</taxon>
        <taxon>Clostridiaceae</taxon>
        <taxon>Clostridium</taxon>
    </lineage>
</organism>
<evidence type="ECO:0000259" key="2">
    <source>
        <dbReference type="Pfam" id="PF13472"/>
    </source>
</evidence>
<dbReference type="Pfam" id="PF13472">
    <property type="entry name" value="Lipase_GDSL_2"/>
    <property type="match status" value="1"/>
</dbReference>
<sequence>MKRYWYTILFIFSLSISAAIPIMPAFIPNALAKAMNQAAGYSLQLGKHITVSLTGSDEHNYIQADGNQMPETTKENTALSVSNEKAPESKEASPAHITNNPQASIPNSTVSGEMPESSNGARDTSDYSIAIIPDFTDVLFIGDSRTVGLSEYGDLRNAEVFANSGMSVFNLFDAKVRGKDGSKKSLEQVLAQKQFHTIYLMLGINELGYGSHQTVVQYQSVVDAIKLRQPDAAIVLEANLHVTQEKSAQSPIYNNENIDFLNNEIKKIAENNACYYIDVNEIFDDETGSLNASYSTDGSHILGKYYSVWVEWLRGM</sequence>
<evidence type="ECO:0000313" key="3">
    <source>
        <dbReference type="EMBL" id="MSS35526.1"/>
    </source>
</evidence>
<protein>
    <recommendedName>
        <fullName evidence="2">SGNH hydrolase-type esterase domain-containing protein</fullName>
    </recommendedName>
</protein>
<feature type="compositionally biased region" description="Polar residues" evidence="1">
    <location>
        <begin position="66"/>
        <end position="83"/>
    </location>
</feature>